<dbReference type="Proteomes" id="UP001140230">
    <property type="component" value="Unassembled WGS sequence"/>
</dbReference>
<accession>A0A9X4BT94</accession>
<evidence type="ECO:0000313" key="2">
    <source>
        <dbReference type="Proteomes" id="UP001140230"/>
    </source>
</evidence>
<organism evidence="1 2">
    <name type="scientific">Xanthomonas hortorum pv. hederae</name>
    <dbReference type="NCBI Taxonomy" id="453603"/>
    <lineage>
        <taxon>Bacteria</taxon>
        <taxon>Pseudomonadati</taxon>
        <taxon>Pseudomonadota</taxon>
        <taxon>Gammaproteobacteria</taxon>
        <taxon>Lysobacterales</taxon>
        <taxon>Lysobacteraceae</taxon>
        <taxon>Xanthomonas</taxon>
    </lineage>
</organism>
<dbReference type="AlphaFoldDB" id="A0A9X4BT94"/>
<dbReference type="RefSeq" id="WP_273664267.1">
    <property type="nucleotide sequence ID" value="NZ_CP168178.1"/>
</dbReference>
<protein>
    <submittedName>
        <fullName evidence="1">Uncharacterized protein</fullName>
    </submittedName>
</protein>
<name>A0A9X4BT94_9XANT</name>
<sequence length="73" mass="8274">MTHHINFVILVVLVACLFLRAALGYVRYARLRVFQTLDSNYRAAALVASSKRELRVAKLKRSVRVAAQREAVC</sequence>
<comment type="caution">
    <text evidence="1">The sequence shown here is derived from an EMBL/GenBank/DDBJ whole genome shotgun (WGS) entry which is preliminary data.</text>
</comment>
<evidence type="ECO:0000313" key="1">
    <source>
        <dbReference type="EMBL" id="MDC8639167.1"/>
    </source>
</evidence>
<proteinExistence type="predicted"/>
<reference evidence="1" key="2">
    <citation type="submission" date="2022-08" db="EMBL/GenBank/DDBJ databases">
        <authorList>
            <person name="Iruegas-Bocardo F."/>
            <person name="Weisberg A.J."/>
            <person name="Riutta E.R."/>
            <person name="Kilday K."/>
            <person name="Bonkowski J.C."/>
            <person name="Creswell T."/>
            <person name="Daughtrey M.L."/>
            <person name="Rane K."/>
            <person name="Grunwald N.J."/>
            <person name="Chang J.H."/>
            <person name="Putnam M.L."/>
        </authorList>
    </citation>
    <scope>NUCLEOTIDE SEQUENCE</scope>
    <source>
        <strain evidence="1">22-338</strain>
    </source>
</reference>
<gene>
    <name evidence="1" type="ORF">NY667_15465</name>
</gene>
<dbReference type="EMBL" id="JANWTP010000054">
    <property type="protein sequence ID" value="MDC8639167.1"/>
    <property type="molecule type" value="Genomic_DNA"/>
</dbReference>
<reference evidence="1" key="1">
    <citation type="journal article" date="2022" name="Phytopathology">
        <title>Whole genome sequencing-based tracing of a 2022 introduction and outbreak of Xanthomonas hortorum pv. pelargonii.</title>
        <authorList>
            <person name="Iruegas Bocardo F."/>
            <person name="Weisberg A.J."/>
            <person name="Riutta E.R."/>
            <person name="Kilday K.B."/>
            <person name="Bonkowski J.C."/>
            <person name="Creswell T.C."/>
            <person name="Daughtrey M."/>
            <person name="Rane K.K."/>
            <person name="Grunwald N.J."/>
            <person name="Chang J.H."/>
            <person name="Putnam M."/>
        </authorList>
    </citation>
    <scope>NUCLEOTIDE SEQUENCE</scope>
    <source>
        <strain evidence="1">22-338</strain>
    </source>
</reference>